<feature type="region of interest" description="Disordered" evidence="1">
    <location>
        <begin position="74"/>
        <end position="101"/>
    </location>
</feature>
<organism evidence="2 3">
    <name type="scientific">Streblomastix strix</name>
    <dbReference type="NCBI Taxonomy" id="222440"/>
    <lineage>
        <taxon>Eukaryota</taxon>
        <taxon>Metamonada</taxon>
        <taxon>Preaxostyla</taxon>
        <taxon>Oxymonadida</taxon>
        <taxon>Streblomastigidae</taxon>
        <taxon>Streblomastix</taxon>
    </lineage>
</organism>
<comment type="caution">
    <text evidence="2">The sequence shown here is derived from an EMBL/GenBank/DDBJ whole genome shotgun (WGS) entry which is preliminary data.</text>
</comment>
<protein>
    <submittedName>
        <fullName evidence="2">Uncharacterized protein</fullName>
    </submittedName>
</protein>
<dbReference type="Proteomes" id="UP000324800">
    <property type="component" value="Unassembled WGS sequence"/>
</dbReference>
<reference evidence="2 3" key="1">
    <citation type="submission" date="2019-03" db="EMBL/GenBank/DDBJ databases">
        <title>Single cell metagenomics reveals metabolic interactions within the superorganism composed of flagellate Streblomastix strix and complex community of Bacteroidetes bacteria on its surface.</title>
        <authorList>
            <person name="Treitli S.C."/>
            <person name="Kolisko M."/>
            <person name="Husnik F."/>
            <person name="Keeling P."/>
            <person name="Hampl V."/>
        </authorList>
    </citation>
    <scope>NUCLEOTIDE SEQUENCE [LARGE SCALE GENOMIC DNA]</scope>
    <source>
        <strain evidence="2">ST1C</strain>
    </source>
</reference>
<evidence type="ECO:0000313" key="3">
    <source>
        <dbReference type="Proteomes" id="UP000324800"/>
    </source>
</evidence>
<sequence length="101" mass="11060">MYQSQLPEADSDISPKVALYLGIYQKSETEPYLFDVLDISLLIGEGDDYINGAIPGAQRVNIYDIEVIDAKGSPMKADNNEGRYGDEEGNLGRLGGFNRNG</sequence>
<dbReference type="EMBL" id="SNRW01000663">
    <property type="protein sequence ID" value="KAA6399882.1"/>
    <property type="molecule type" value="Genomic_DNA"/>
</dbReference>
<gene>
    <name evidence="2" type="ORF">EZS28_004593</name>
</gene>
<evidence type="ECO:0000313" key="2">
    <source>
        <dbReference type="EMBL" id="KAA6399882.1"/>
    </source>
</evidence>
<accession>A0A5J4WZC9</accession>
<dbReference type="AlphaFoldDB" id="A0A5J4WZC9"/>
<name>A0A5J4WZC9_9EUKA</name>
<proteinExistence type="predicted"/>
<evidence type="ECO:0000256" key="1">
    <source>
        <dbReference type="SAM" id="MobiDB-lite"/>
    </source>
</evidence>